<proteinExistence type="predicted"/>
<evidence type="ECO:0000256" key="1">
    <source>
        <dbReference type="SAM" id="Phobius"/>
    </source>
</evidence>
<dbReference type="GeneID" id="73344994"/>
<evidence type="ECO:0000313" key="3">
    <source>
        <dbReference type="Proteomes" id="UP000830671"/>
    </source>
</evidence>
<dbReference type="RefSeq" id="XP_049147129.1">
    <property type="nucleotide sequence ID" value="XM_049289984.1"/>
</dbReference>
<dbReference type="Proteomes" id="UP000830671">
    <property type="component" value="Chromosome 5"/>
</dbReference>
<keyword evidence="1" id="KW-0472">Membrane</keyword>
<keyword evidence="1" id="KW-0812">Transmembrane</keyword>
<evidence type="ECO:0000313" key="2">
    <source>
        <dbReference type="EMBL" id="UQC85515.1"/>
    </source>
</evidence>
<dbReference type="AlphaFoldDB" id="A0A9Q8SY17"/>
<sequence>MRDGLAQGSNFHILVIAIITVLYAALLIALVLFLNLQLVNMSLAGMDRADNDSAVQALVVLRNVPINGLDVGPGRIVFVTVGELVEGLT</sequence>
<feature type="transmembrane region" description="Helical" evidence="1">
    <location>
        <begin position="12"/>
        <end position="36"/>
    </location>
</feature>
<organism evidence="2 3">
    <name type="scientific">Colletotrichum lupini</name>
    <dbReference type="NCBI Taxonomy" id="145971"/>
    <lineage>
        <taxon>Eukaryota</taxon>
        <taxon>Fungi</taxon>
        <taxon>Dikarya</taxon>
        <taxon>Ascomycota</taxon>
        <taxon>Pezizomycotina</taxon>
        <taxon>Sordariomycetes</taxon>
        <taxon>Hypocreomycetidae</taxon>
        <taxon>Glomerellales</taxon>
        <taxon>Glomerellaceae</taxon>
        <taxon>Colletotrichum</taxon>
        <taxon>Colletotrichum acutatum species complex</taxon>
    </lineage>
</organism>
<keyword evidence="1" id="KW-1133">Transmembrane helix</keyword>
<name>A0A9Q8SY17_9PEZI</name>
<gene>
    <name evidence="2" type="ORF">CLUP02_11013</name>
</gene>
<accession>A0A9Q8SY17</accession>
<protein>
    <submittedName>
        <fullName evidence="2">Uncharacterized protein</fullName>
    </submittedName>
</protein>
<dbReference type="KEGG" id="clup:CLUP02_11013"/>
<dbReference type="EMBL" id="CP019477">
    <property type="protein sequence ID" value="UQC85515.1"/>
    <property type="molecule type" value="Genomic_DNA"/>
</dbReference>
<reference evidence="2" key="1">
    <citation type="journal article" date="2021" name="Mol. Plant Microbe Interact.">
        <title>Complete Genome Sequence of the Plant-Pathogenic Fungus Colletotrichum lupini.</title>
        <authorList>
            <person name="Baroncelli R."/>
            <person name="Pensec F."/>
            <person name="Da Lio D."/>
            <person name="Boufleur T."/>
            <person name="Vicente I."/>
            <person name="Sarrocco S."/>
            <person name="Picot A."/>
            <person name="Baraldi E."/>
            <person name="Sukno S."/>
            <person name="Thon M."/>
            <person name="Le Floch G."/>
        </authorList>
    </citation>
    <scope>NUCLEOTIDE SEQUENCE</scope>
    <source>
        <strain evidence="2">IMI 504893</strain>
    </source>
</reference>
<keyword evidence="3" id="KW-1185">Reference proteome</keyword>